<dbReference type="Gene3D" id="1.10.10.2840">
    <property type="entry name" value="PucR C-terminal helix-turn-helix domain"/>
    <property type="match status" value="1"/>
</dbReference>
<keyword evidence="3" id="KW-1185">Reference proteome</keyword>
<dbReference type="SUPFAM" id="SSF46689">
    <property type="entry name" value="Homeodomain-like"/>
    <property type="match status" value="1"/>
</dbReference>
<reference evidence="2 3" key="1">
    <citation type="submission" date="2018-12" db="EMBL/GenBank/DDBJ databases">
        <authorList>
            <person name="Meng J."/>
        </authorList>
    </citation>
    <scope>NUCLEOTIDE SEQUENCE [LARGE SCALE GENOMIC DNA]</scope>
    <source>
        <strain evidence="2 3">HT111-2</strain>
    </source>
</reference>
<dbReference type="PANTHER" id="PTHR33744:SF15">
    <property type="entry name" value="CARBOHYDRATE DIACID REGULATOR"/>
    <property type="match status" value="1"/>
</dbReference>
<dbReference type="EMBL" id="RXIA01000013">
    <property type="protein sequence ID" value="RVU70747.1"/>
    <property type="molecule type" value="Genomic_DNA"/>
</dbReference>
<comment type="caution">
    <text evidence="2">The sequence shown here is derived from an EMBL/GenBank/DDBJ whole genome shotgun (WGS) entry which is preliminary data.</text>
</comment>
<dbReference type="Proteomes" id="UP000288291">
    <property type="component" value="Unassembled WGS sequence"/>
</dbReference>
<proteinExistence type="predicted"/>
<feature type="domain" description="PucR C-terminal helix-turn-helix" evidence="1">
    <location>
        <begin position="223"/>
        <end position="277"/>
    </location>
</feature>
<sequence length="278" mass="32335">MELNKIKALFPTAKLQPEKDDTEFSFPYQNQWLVIPKISDREKDIINALLAKPLNQHQGPWQQYLQSNGNKPEFTGKVRFLFFACTGEQEDHQLWLEAIKNMFNTQILASFALKEDNFCLVEQYNEKTSYSADDFIGIVQTVADDTGIDSRAYIGHPWPDTEQLVQYFNEESYLFQEEITNSSSSVITFSNIALPFFTKKALRQSNIIRYYHKEIIKDKQLPEIIKALYKNQGNISSTAKDLYLHRNTLMYHIDKVKQQLGLDLKQMDDLLLAYLAII</sequence>
<dbReference type="RefSeq" id="WP_103661551.1">
    <property type="nucleotide sequence ID" value="NZ_ML136881.1"/>
</dbReference>
<dbReference type="InterPro" id="IPR025736">
    <property type="entry name" value="PucR_C-HTH_dom"/>
</dbReference>
<organism evidence="2 3">
    <name type="scientific">Lactobacillus xujianguonis</name>
    <dbReference type="NCBI Taxonomy" id="2495899"/>
    <lineage>
        <taxon>Bacteria</taxon>
        <taxon>Bacillati</taxon>
        <taxon>Bacillota</taxon>
        <taxon>Bacilli</taxon>
        <taxon>Lactobacillales</taxon>
        <taxon>Lactobacillaceae</taxon>
        <taxon>Lactobacillus</taxon>
    </lineage>
</organism>
<name>A0A437SV96_9LACO</name>
<dbReference type="AlphaFoldDB" id="A0A437SV96"/>
<evidence type="ECO:0000259" key="1">
    <source>
        <dbReference type="Pfam" id="PF13556"/>
    </source>
</evidence>
<gene>
    <name evidence="2" type="ORF">EJK17_05740</name>
</gene>
<dbReference type="InterPro" id="IPR009057">
    <property type="entry name" value="Homeodomain-like_sf"/>
</dbReference>
<evidence type="ECO:0000313" key="2">
    <source>
        <dbReference type="EMBL" id="RVU70747.1"/>
    </source>
</evidence>
<dbReference type="PANTHER" id="PTHR33744">
    <property type="entry name" value="CARBOHYDRATE DIACID REGULATOR"/>
    <property type="match status" value="1"/>
</dbReference>
<protein>
    <recommendedName>
        <fullName evidence="1">PucR C-terminal helix-turn-helix domain-containing protein</fullName>
    </recommendedName>
</protein>
<dbReference type="InterPro" id="IPR042070">
    <property type="entry name" value="PucR_C-HTH_sf"/>
</dbReference>
<dbReference type="Pfam" id="PF13556">
    <property type="entry name" value="HTH_30"/>
    <property type="match status" value="1"/>
</dbReference>
<dbReference type="InterPro" id="IPR051448">
    <property type="entry name" value="CdaR-like_regulators"/>
</dbReference>
<evidence type="ECO:0000313" key="3">
    <source>
        <dbReference type="Proteomes" id="UP000288291"/>
    </source>
</evidence>
<accession>A0A437SV96</accession>